<dbReference type="PROSITE" id="PS00139">
    <property type="entry name" value="THIOL_PROTEASE_CYS"/>
    <property type="match status" value="1"/>
</dbReference>
<keyword evidence="3" id="KW-0732">Signal</keyword>
<dbReference type="Gene3D" id="3.90.70.10">
    <property type="entry name" value="Cysteine proteinases"/>
    <property type="match status" value="1"/>
</dbReference>
<keyword evidence="2" id="KW-0865">Zymogen</keyword>
<name>A0A0A7CMH4_ACHHY</name>
<keyword evidence="6" id="KW-0645">Protease</keyword>
<evidence type="ECO:0000313" key="5">
    <source>
        <dbReference type="EMBL" id="AIG56077.1"/>
    </source>
</evidence>
<evidence type="ECO:0000256" key="2">
    <source>
        <dbReference type="ARBA" id="ARBA00023145"/>
    </source>
</evidence>
<evidence type="ECO:0000259" key="4">
    <source>
        <dbReference type="SMART" id="SM00645"/>
    </source>
</evidence>
<reference evidence="5 7" key="1">
    <citation type="journal article" date="2014" name="Genome Biol. Evol.">
        <title>The secreted proteins of Achlya hypogyna and Thraustotheca clavata identify the ancestral oomycete secretome and reveal gene acquisitions by horizontal gene transfer.</title>
        <authorList>
            <person name="Misner I."/>
            <person name="Blouin N."/>
            <person name="Leonard G."/>
            <person name="Richards T.A."/>
            <person name="Lane C.E."/>
        </authorList>
    </citation>
    <scope>NUCLEOTIDE SEQUENCE</scope>
    <source>
        <strain evidence="5 7">ATCC 48635</strain>
    </source>
</reference>
<keyword evidence="6" id="KW-0378">Hydrolase</keyword>
<dbReference type="CDD" id="cd02248">
    <property type="entry name" value="Peptidase_C1A"/>
    <property type="match status" value="1"/>
</dbReference>
<dbReference type="InterPro" id="IPR000169">
    <property type="entry name" value="Pept_cys_AS"/>
</dbReference>
<keyword evidence="7" id="KW-1185">Reference proteome</keyword>
<dbReference type="PANTHER" id="PTHR12411">
    <property type="entry name" value="CYSTEINE PROTEASE FAMILY C1-RELATED"/>
    <property type="match status" value="1"/>
</dbReference>
<dbReference type="InterPro" id="IPR039417">
    <property type="entry name" value="Peptidase_C1A_papain-like"/>
</dbReference>
<protein>
    <submittedName>
        <fullName evidence="6">Cysteine protease family C01A</fullName>
    </submittedName>
    <submittedName>
        <fullName evidence="5">Secreted protein</fullName>
    </submittedName>
</protein>
<gene>
    <name evidence="6" type="ORF">ACHHYP_06572</name>
</gene>
<dbReference type="EMBL" id="KM038616">
    <property type="protein sequence ID" value="AIG56077.1"/>
    <property type="molecule type" value="Genomic_DNA"/>
</dbReference>
<sequence length="350" mass="36876">MQRFIFATAAVAAVSASFTPAEKTLLTVQLNDWLATYGAEALPTGVTEAQTDELLNRVAAANAVIAKLTASQPHATFGLGPMSLYTPEEFKAHLGRSFKRAGRALRSAGIDYSTLPASTATDVVDWTTSKCVNPIKNQGKCGSCWAFSATGAIESAHCIATGKLLDLSEQQVVSCENKDGQQGCNGGDEELAINWITGTNKGLCLTKDYPYTSGTTTVNGECLKTCTVQPVSVGEYVETPGEASLEKDIVVQPTTVAVEAGNDAWQHYKNGVVTACPGAESDHAVIALGYGAENGVNYFKIRNSWGAKWGEAGHIRLQRGVGGKGMCNVAEYPAYPKILGTPAPTTKPAC</sequence>
<organism evidence="5">
    <name type="scientific">Achlya hypogyna</name>
    <name type="common">Oomycete</name>
    <name type="synonym">Protoachlya hypogyna</name>
    <dbReference type="NCBI Taxonomy" id="1202772"/>
    <lineage>
        <taxon>Eukaryota</taxon>
        <taxon>Sar</taxon>
        <taxon>Stramenopiles</taxon>
        <taxon>Oomycota</taxon>
        <taxon>Saprolegniomycetes</taxon>
        <taxon>Saprolegniales</taxon>
        <taxon>Achlyaceae</taxon>
        <taxon>Achlya</taxon>
    </lineage>
</organism>
<evidence type="ECO:0000313" key="7">
    <source>
        <dbReference type="Proteomes" id="UP000243579"/>
    </source>
</evidence>
<dbReference type="OrthoDB" id="10253408at2759"/>
<feature type="chain" id="PRO_5005391475" evidence="3">
    <location>
        <begin position="17"/>
        <end position="350"/>
    </location>
</feature>
<feature type="domain" description="Peptidase C1A papain C-terminal" evidence="4">
    <location>
        <begin position="120"/>
        <end position="337"/>
    </location>
</feature>
<dbReference type="EMBL" id="JNBR01001038">
    <property type="protein sequence ID" value="OQR88890.1"/>
    <property type="molecule type" value="Genomic_DNA"/>
</dbReference>
<dbReference type="InterPro" id="IPR000668">
    <property type="entry name" value="Peptidase_C1A_C"/>
</dbReference>
<dbReference type="GO" id="GO:0008234">
    <property type="term" value="F:cysteine-type peptidase activity"/>
    <property type="evidence" value="ECO:0007669"/>
    <property type="project" value="InterPro"/>
</dbReference>
<evidence type="ECO:0000256" key="3">
    <source>
        <dbReference type="SAM" id="SignalP"/>
    </source>
</evidence>
<dbReference type="PRINTS" id="PR00705">
    <property type="entry name" value="PAPAIN"/>
</dbReference>
<dbReference type="InterPro" id="IPR038765">
    <property type="entry name" value="Papain-like_cys_pep_sf"/>
</dbReference>
<proteinExistence type="inferred from homology"/>
<feature type="signal peptide" evidence="3">
    <location>
        <begin position="1"/>
        <end position="16"/>
    </location>
</feature>
<dbReference type="GO" id="GO:0006508">
    <property type="term" value="P:proteolysis"/>
    <property type="evidence" value="ECO:0007669"/>
    <property type="project" value="UniProtKB-KW"/>
</dbReference>
<dbReference type="SUPFAM" id="SSF54001">
    <property type="entry name" value="Cysteine proteinases"/>
    <property type="match status" value="1"/>
</dbReference>
<dbReference type="STRING" id="1202772.A0A0A7CMH4"/>
<dbReference type="Pfam" id="PF00112">
    <property type="entry name" value="Peptidase_C1"/>
    <property type="match status" value="1"/>
</dbReference>
<dbReference type="InterPro" id="IPR013128">
    <property type="entry name" value="Peptidase_C1A"/>
</dbReference>
<comment type="similarity">
    <text evidence="1">Belongs to the peptidase C1 family.</text>
</comment>
<evidence type="ECO:0000313" key="6">
    <source>
        <dbReference type="EMBL" id="OQR88890.1"/>
    </source>
</evidence>
<evidence type="ECO:0000256" key="1">
    <source>
        <dbReference type="ARBA" id="ARBA00008455"/>
    </source>
</evidence>
<accession>A0A0A7CMH4</accession>
<dbReference type="SMART" id="SM00645">
    <property type="entry name" value="Pept_C1"/>
    <property type="match status" value="1"/>
</dbReference>
<dbReference type="AlphaFoldDB" id="A0A0A7CMH4"/>
<dbReference type="Proteomes" id="UP000243579">
    <property type="component" value="Unassembled WGS sequence"/>
</dbReference>